<protein>
    <recommendedName>
        <fullName evidence="3">DUF4283 domain-containing protein</fullName>
    </recommendedName>
</protein>
<evidence type="ECO:0000313" key="1">
    <source>
        <dbReference type="EMBL" id="GKV50395.1"/>
    </source>
</evidence>
<organism evidence="1 2">
    <name type="scientific">Rubroshorea leprosula</name>
    <dbReference type="NCBI Taxonomy" id="152421"/>
    <lineage>
        <taxon>Eukaryota</taxon>
        <taxon>Viridiplantae</taxon>
        <taxon>Streptophyta</taxon>
        <taxon>Embryophyta</taxon>
        <taxon>Tracheophyta</taxon>
        <taxon>Spermatophyta</taxon>
        <taxon>Magnoliopsida</taxon>
        <taxon>eudicotyledons</taxon>
        <taxon>Gunneridae</taxon>
        <taxon>Pentapetalae</taxon>
        <taxon>rosids</taxon>
        <taxon>malvids</taxon>
        <taxon>Malvales</taxon>
        <taxon>Dipterocarpaceae</taxon>
        <taxon>Rubroshorea</taxon>
    </lineage>
</organism>
<gene>
    <name evidence="1" type="ORF">SLEP1_g57101</name>
</gene>
<proteinExistence type="predicted"/>
<keyword evidence="2" id="KW-1185">Reference proteome</keyword>
<dbReference type="AlphaFoldDB" id="A0AAV5MKG6"/>
<sequence length="208" mass="23263">MASVERNPLVDELVLEIGDCFVYACGESNLHSSSALSCGRFYGLWEESLWSVNGGLIYLKRWQHTQSIEEIDFSYASLWVQTHGSKLDQLTPRYAGRIGRHVSNLARVENAVAGGFLESSSSCKYYSSSTVPYLLVAGYLFQLPKVHGLNTSMKNPPFWRSLGVLATVMAPLRDLSLFFIFFSSFSSDSLTFSSIPSYPIRSPFLQFP</sequence>
<evidence type="ECO:0008006" key="3">
    <source>
        <dbReference type="Google" id="ProtNLM"/>
    </source>
</evidence>
<dbReference type="EMBL" id="BPVZ01000363">
    <property type="protein sequence ID" value="GKV50395.1"/>
    <property type="molecule type" value="Genomic_DNA"/>
</dbReference>
<reference evidence="1 2" key="1">
    <citation type="journal article" date="2021" name="Commun. Biol.">
        <title>The genome of Shorea leprosula (Dipterocarpaceae) highlights the ecological relevance of drought in aseasonal tropical rainforests.</title>
        <authorList>
            <person name="Ng K.K.S."/>
            <person name="Kobayashi M.J."/>
            <person name="Fawcett J.A."/>
            <person name="Hatakeyama M."/>
            <person name="Paape T."/>
            <person name="Ng C.H."/>
            <person name="Ang C.C."/>
            <person name="Tnah L.H."/>
            <person name="Lee C.T."/>
            <person name="Nishiyama T."/>
            <person name="Sese J."/>
            <person name="O'Brien M.J."/>
            <person name="Copetti D."/>
            <person name="Mohd Noor M.I."/>
            <person name="Ong R.C."/>
            <person name="Putra M."/>
            <person name="Sireger I.Z."/>
            <person name="Indrioko S."/>
            <person name="Kosugi Y."/>
            <person name="Izuno A."/>
            <person name="Isagi Y."/>
            <person name="Lee S.L."/>
            <person name="Shimizu K.K."/>
        </authorList>
    </citation>
    <scope>NUCLEOTIDE SEQUENCE [LARGE SCALE GENOMIC DNA]</scope>
    <source>
        <strain evidence="1">214</strain>
    </source>
</reference>
<comment type="caution">
    <text evidence="1">The sequence shown here is derived from an EMBL/GenBank/DDBJ whole genome shotgun (WGS) entry which is preliminary data.</text>
</comment>
<name>A0AAV5MKG6_9ROSI</name>
<accession>A0AAV5MKG6</accession>
<evidence type="ECO:0000313" key="2">
    <source>
        <dbReference type="Proteomes" id="UP001054252"/>
    </source>
</evidence>
<dbReference type="Proteomes" id="UP001054252">
    <property type="component" value="Unassembled WGS sequence"/>
</dbReference>